<evidence type="ECO:0000256" key="3">
    <source>
        <dbReference type="ARBA" id="ARBA00022679"/>
    </source>
</evidence>
<dbReference type="PANTHER" id="PTHR43667">
    <property type="entry name" value="CYCLOPROPANE-FATTY-ACYL-PHOSPHOLIPID SYNTHASE"/>
    <property type="match status" value="1"/>
</dbReference>
<evidence type="ECO:0000256" key="2">
    <source>
        <dbReference type="ARBA" id="ARBA00022603"/>
    </source>
</evidence>
<keyword evidence="4" id="KW-0949">S-adenosyl-L-methionine</keyword>
<dbReference type="InterPro" id="IPR050723">
    <property type="entry name" value="CFA/CMAS"/>
</dbReference>
<keyword evidence="3 7" id="KW-0808">Transferase</keyword>
<dbReference type="InterPro" id="IPR003333">
    <property type="entry name" value="CMAS"/>
</dbReference>
<dbReference type="KEGG" id="srhi:H9L12_02450"/>
<feature type="active site" evidence="6">
    <location>
        <position position="395"/>
    </location>
</feature>
<evidence type="ECO:0000256" key="6">
    <source>
        <dbReference type="PIRSR" id="PIRSR003085-1"/>
    </source>
</evidence>
<evidence type="ECO:0000256" key="5">
    <source>
        <dbReference type="ARBA" id="ARBA00023098"/>
    </source>
</evidence>
<sequence>MASRGHHLVKSGRSFVNGSGLLSRLFARGFARLIDQLHERLQVGGIDATLPDGSKRRVGFHAAGPVAVVHLKSWNALVRLATSGSIGWYRAWAKGEWTSPDPVPLFELFMANAVALGDAARAKGSARLLNRFRHRRRDNDLAGARDNIAAHYDLGNDFYAEWLDPSMTYSSARFEGSDDLEAAQHRKVAMLLDRLDLQPGQRLLEIGCGWGTLAIAAARRGVDVVGLTLSKEQKAWADARVAEAGLSERVEIRLADYRETAGQFDAIASVEMVEAVGQRWWPAYMDCIARNLKPGGRAALQFISIDHRLFDAYSQSADFIQAYIFPGGMLIDEPSFAALAAERGLSWQDRDGFGLDYAETLKQWRERYDTAVAGGRLPEFASAFHDLWRYYLMYCEGGFRGRGIDVAQVTLVKAA</sequence>
<protein>
    <submittedName>
        <fullName evidence="7">Class I SAM-dependent methyltransferase</fullName>
    </submittedName>
</protein>
<dbReference type="Proteomes" id="UP000515955">
    <property type="component" value="Chromosome"/>
</dbReference>
<evidence type="ECO:0000256" key="4">
    <source>
        <dbReference type="ARBA" id="ARBA00022691"/>
    </source>
</evidence>
<evidence type="ECO:0000313" key="8">
    <source>
        <dbReference type="Proteomes" id="UP000515955"/>
    </source>
</evidence>
<dbReference type="CDD" id="cd02440">
    <property type="entry name" value="AdoMet_MTases"/>
    <property type="match status" value="1"/>
</dbReference>
<reference evidence="7 8" key="1">
    <citation type="submission" date="2020-08" db="EMBL/GenBank/DDBJ databases">
        <title>Genome sequence of Sphingomonas rhizophila KACC 19189T.</title>
        <authorList>
            <person name="Hyun D.-W."/>
            <person name="Bae J.-W."/>
        </authorList>
    </citation>
    <scope>NUCLEOTIDE SEQUENCE [LARGE SCALE GENOMIC DNA]</scope>
    <source>
        <strain evidence="7 8">KACC 19189</strain>
    </source>
</reference>
<dbReference type="EMBL" id="CP060717">
    <property type="protein sequence ID" value="QNN65484.1"/>
    <property type="molecule type" value="Genomic_DNA"/>
</dbReference>
<dbReference type="GO" id="GO:0008610">
    <property type="term" value="P:lipid biosynthetic process"/>
    <property type="evidence" value="ECO:0007669"/>
    <property type="project" value="InterPro"/>
</dbReference>
<evidence type="ECO:0000256" key="1">
    <source>
        <dbReference type="ARBA" id="ARBA00010815"/>
    </source>
</evidence>
<dbReference type="PIRSF" id="PIRSF003085">
    <property type="entry name" value="CMAS"/>
    <property type="match status" value="1"/>
</dbReference>
<comment type="similarity">
    <text evidence="1">Belongs to the CFA/CMAS family.</text>
</comment>
<keyword evidence="8" id="KW-1185">Reference proteome</keyword>
<dbReference type="GO" id="GO:0008168">
    <property type="term" value="F:methyltransferase activity"/>
    <property type="evidence" value="ECO:0007669"/>
    <property type="project" value="UniProtKB-KW"/>
</dbReference>
<dbReference type="GO" id="GO:0032259">
    <property type="term" value="P:methylation"/>
    <property type="evidence" value="ECO:0007669"/>
    <property type="project" value="UniProtKB-KW"/>
</dbReference>
<organism evidence="7 8">
    <name type="scientific">Sphingomonas rhizophila</name>
    <dbReference type="NCBI Taxonomy" id="2071607"/>
    <lineage>
        <taxon>Bacteria</taxon>
        <taxon>Pseudomonadati</taxon>
        <taxon>Pseudomonadota</taxon>
        <taxon>Alphaproteobacteria</taxon>
        <taxon>Sphingomonadales</taxon>
        <taxon>Sphingomonadaceae</taxon>
        <taxon>Sphingomonas</taxon>
    </lineage>
</organism>
<gene>
    <name evidence="7" type="ORF">H9L12_02450</name>
</gene>
<keyword evidence="5" id="KW-0443">Lipid metabolism</keyword>
<dbReference type="SUPFAM" id="SSF53335">
    <property type="entry name" value="S-adenosyl-L-methionine-dependent methyltransferases"/>
    <property type="match status" value="1"/>
</dbReference>
<dbReference type="RefSeq" id="WP_187542475.1">
    <property type="nucleotide sequence ID" value="NZ_CP060717.1"/>
</dbReference>
<dbReference type="InterPro" id="IPR029063">
    <property type="entry name" value="SAM-dependent_MTases_sf"/>
</dbReference>
<dbReference type="Gene3D" id="3.40.50.150">
    <property type="entry name" value="Vaccinia Virus protein VP39"/>
    <property type="match status" value="1"/>
</dbReference>
<dbReference type="PANTHER" id="PTHR43667:SF2">
    <property type="entry name" value="FATTY ACID C-METHYL TRANSFERASE"/>
    <property type="match status" value="1"/>
</dbReference>
<accession>A0A7G9SCA9</accession>
<proteinExistence type="inferred from homology"/>
<name>A0A7G9SCA9_9SPHN</name>
<dbReference type="Pfam" id="PF02353">
    <property type="entry name" value="CMAS"/>
    <property type="match status" value="1"/>
</dbReference>
<evidence type="ECO:0000313" key="7">
    <source>
        <dbReference type="EMBL" id="QNN65484.1"/>
    </source>
</evidence>
<keyword evidence="2 7" id="KW-0489">Methyltransferase</keyword>
<dbReference type="AlphaFoldDB" id="A0A7G9SCA9"/>